<name>A0A143DG14_9PROT</name>
<dbReference type="EMBL" id="CP014525">
    <property type="protein sequence ID" value="AMW35499.1"/>
    <property type="molecule type" value="Genomic_DNA"/>
</dbReference>
<gene>
    <name evidence="1" type="ORF">AY555_02650</name>
</gene>
<dbReference type="KEGG" id="hjo:AY555_02650"/>
<evidence type="ECO:0008006" key="3">
    <source>
        <dbReference type="Google" id="ProtNLM"/>
    </source>
</evidence>
<dbReference type="OrthoDB" id="9815689at2"/>
<dbReference type="RefSeq" id="WP_066136404.1">
    <property type="nucleotide sequence ID" value="NZ_CP014525.1"/>
</dbReference>
<dbReference type="InterPro" id="IPR012644">
    <property type="entry name" value="CHP02300_FYDLN_acid"/>
</dbReference>
<dbReference type="AlphaFoldDB" id="A0A143DG14"/>
<dbReference type="Pfam" id="PF09538">
    <property type="entry name" value="FYDLN_acid"/>
    <property type="match status" value="1"/>
</dbReference>
<organism evidence="1 2">
    <name type="scientific">Haematospirillum jordaniae</name>
    <dbReference type="NCBI Taxonomy" id="1549855"/>
    <lineage>
        <taxon>Bacteria</taxon>
        <taxon>Pseudomonadati</taxon>
        <taxon>Pseudomonadota</taxon>
        <taxon>Alphaproteobacteria</taxon>
        <taxon>Rhodospirillales</taxon>
        <taxon>Novispirillaceae</taxon>
        <taxon>Haematospirillum</taxon>
    </lineage>
</organism>
<dbReference type="STRING" id="1549855.AY555_02650"/>
<sequence length="112" mass="11979">MAKPEWGSKHTCTTCSARFYDMCKDPVVCPKCGAIHEKDAAPKIKRGGKGARGDAPRKVVAAVAAVGEDDLDEPLLDDEDDDALIEDASDLGEDDDDMAEVMDHLEAGDSDE</sequence>
<evidence type="ECO:0000313" key="1">
    <source>
        <dbReference type="EMBL" id="AMW35499.1"/>
    </source>
</evidence>
<proteinExistence type="predicted"/>
<evidence type="ECO:0000313" key="2">
    <source>
        <dbReference type="Proteomes" id="UP000076066"/>
    </source>
</evidence>
<keyword evidence="2" id="KW-1185">Reference proteome</keyword>
<protein>
    <recommendedName>
        <fullName evidence="3">TIGR02300 family protein</fullName>
    </recommendedName>
</protein>
<dbReference type="Proteomes" id="UP000076066">
    <property type="component" value="Chromosome"/>
</dbReference>
<dbReference type="GeneID" id="53316051"/>
<reference evidence="1 2" key="1">
    <citation type="submission" date="2016-02" db="EMBL/GenBank/DDBJ databases">
        <title>Complete Genome of H5569, the type strain of the newly described species Haematospirillium jordaniae.</title>
        <authorList>
            <person name="Nicholson A.C."/>
            <person name="Humrighouse B.W."/>
            <person name="Loparov V."/>
            <person name="McQuiston J.R."/>
        </authorList>
    </citation>
    <scope>NUCLEOTIDE SEQUENCE [LARGE SCALE GENOMIC DNA]</scope>
    <source>
        <strain evidence="1 2">H5569</strain>
    </source>
</reference>
<accession>A0A143DG14</accession>